<dbReference type="InterPro" id="IPR001387">
    <property type="entry name" value="Cro/C1-type_HTH"/>
</dbReference>
<dbReference type="PROSITE" id="PS50943">
    <property type="entry name" value="HTH_CROC1"/>
    <property type="match status" value="1"/>
</dbReference>
<dbReference type="EMBL" id="QPGB01000004">
    <property type="protein sequence ID" value="RCS57127.1"/>
    <property type="molecule type" value="Genomic_DNA"/>
</dbReference>
<dbReference type="OrthoDB" id="5298444at2"/>
<proteinExistence type="predicted"/>
<name>A0A368L126_9BURK</name>
<feature type="domain" description="HTH cro/C1-type" evidence="1">
    <location>
        <begin position="11"/>
        <end position="64"/>
    </location>
</feature>
<dbReference type="RefSeq" id="WP_114403269.1">
    <property type="nucleotide sequence ID" value="NZ_QPGB01000004.1"/>
</dbReference>
<gene>
    <name evidence="2" type="ORF">DU000_10005</name>
</gene>
<evidence type="ECO:0000313" key="3">
    <source>
        <dbReference type="Proteomes" id="UP000252357"/>
    </source>
</evidence>
<dbReference type="Gene3D" id="1.10.260.40">
    <property type="entry name" value="lambda repressor-like DNA-binding domains"/>
    <property type="match status" value="1"/>
</dbReference>
<dbReference type="CDD" id="cd00093">
    <property type="entry name" value="HTH_XRE"/>
    <property type="match status" value="1"/>
</dbReference>
<dbReference type="Proteomes" id="UP000252357">
    <property type="component" value="Unassembled WGS sequence"/>
</dbReference>
<dbReference type="GO" id="GO:0003677">
    <property type="term" value="F:DNA binding"/>
    <property type="evidence" value="ECO:0007669"/>
    <property type="project" value="InterPro"/>
</dbReference>
<protein>
    <submittedName>
        <fullName evidence="2">XRE family transcriptional regulator</fullName>
    </submittedName>
</protein>
<accession>A0A368L126</accession>
<dbReference type="SUPFAM" id="SSF47413">
    <property type="entry name" value="lambda repressor-like DNA-binding domains"/>
    <property type="match status" value="1"/>
</dbReference>
<evidence type="ECO:0000313" key="2">
    <source>
        <dbReference type="EMBL" id="RCS57127.1"/>
    </source>
</evidence>
<dbReference type="InterPro" id="IPR010982">
    <property type="entry name" value="Lambda_DNA-bd_dom_sf"/>
</dbReference>
<evidence type="ECO:0000259" key="1">
    <source>
        <dbReference type="PROSITE" id="PS50943"/>
    </source>
</evidence>
<organism evidence="2 3">
    <name type="scientific">Parvibium lacunae</name>
    <dbReference type="NCBI Taxonomy" id="1888893"/>
    <lineage>
        <taxon>Bacteria</taxon>
        <taxon>Pseudomonadati</taxon>
        <taxon>Pseudomonadota</taxon>
        <taxon>Betaproteobacteria</taxon>
        <taxon>Burkholderiales</taxon>
        <taxon>Alcaligenaceae</taxon>
        <taxon>Parvibium</taxon>
    </lineage>
</organism>
<dbReference type="AlphaFoldDB" id="A0A368L126"/>
<dbReference type="SMART" id="SM00530">
    <property type="entry name" value="HTH_XRE"/>
    <property type="match status" value="1"/>
</dbReference>
<comment type="caution">
    <text evidence="2">The sequence shown here is derived from an EMBL/GenBank/DDBJ whole genome shotgun (WGS) entry which is preliminary data.</text>
</comment>
<dbReference type="Pfam" id="PF13443">
    <property type="entry name" value="HTH_26"/>
    <property type="match status" value="1"/>
</dbReference>
<reference evidence="2 3" key="1">
    <citation type="journal article" date="2018" name="Int. J. Syst. Evol. Microbiol.">
        <title>Parvibium lacunae gen. nov., sp. nov., a new member of the family Alcaligenaceae isolated from a freshwater pond.</title>
        <authorList>
            <person name="Chen W.M."/>
            <person name="Xie P.B."/>
            <person name="Hsu M.Y."/>
            <person name="Sheu S.Y."/>
        </authorList>
    </citation>
    <scope>NUCLEOTIDE SEQUENCE [LARGE SCALE GENOMIC DNA]</scope>
    <source>
        <strain evidence="2 3">KMB9</strain>
    </source>
</reference>
<keyword evidence="3" id="KW-1185">Reference proteome</keyword>
<sequence>MSQTTQLLDALKRVLKSRGLTYQHIADRIGLSEASVKRLFAEESFTLQKLENVCLALEIDFFELAKLARGLRDSADVLTPEQEQKLASNPKLLAIFYLLYNEWDIQQIQAHYDITEADCIRLMAQLEKIGVLDLLPNNRVRLKVSRNLRLRMDGAIRNRYGQEAMQDFLMVRFEEYGGLFRFEFRELSAASVEIIKRKIERLAAEFNELAELDSTLPPQRRKTIGVGLGIRPWTISFVTGLRERAKPKNHPRAAH</sequence>